<proteinExistence type="predicted"/>
<feature type="compositionally biased region" description="Low complexity" evidence="1">
    <location>
        <begin position="345"/>
        <end position="382"/>
    </location>
</feature>
<dbReference type="Proteomes" id="UP001608902">
    <property type="component" value="Unassembled WGS sequence"/>
</dbReference>
<accession>A0ABD6ET76</accession>
<gene>
    <name evidence="2" type="ORF">AB6A40_006164</name>
</gene>
<evidence type="ECO:0000256" key="1">
    <source>
        <dbReference type="SAM" id="MobiDB-lite"/>
    </source>
</evidence>
<evidence type="ECO:0000313" key="3">
    <source>
        <dbReference type="Proteomes" id="UP001608902"/>
    </source>
</evidence>
<reference evidence="2 3" key="1">
    <citation type="submission" date="2024-08" db="EMBL/GenBank/DDBJ databases">
        <title>Gnathostoma spinigerum genome.</title>
        <authorList>
            <person name="Gonzalez-Bertolin B."/>
            <person name="Monzon S."/>
            <person name="Zaballos A."/>
            <person name="Jimenez P."/>
            <person name="Dekumyoy P."/>
            <person name="Varona S."/>
            <person name="Cuesta I."/>
            <person name="Sumanam S."/>
            <person name="Adisakwattana P."/>
            <person name="Gasser R.B."/>
            <person name="Hernandez-Gonzalez A."/>
            <person name="Young N.D."/>
            <person name="Perteguer M.J."/>
        </authorList>
    </citation>
    <scope>NUCLEOTIDE SEQUENCE [LARGE SCALE GENOMIC DNA]</scope>
    <source>
        <strain evidence="2">AL3</strain>
        <tissue evidence="2">Liver</tissue>
    </source>
</reference>
<feature type="region of interest" description="Disordered" evidence="1">
    <location>
        <begin position="340"/>
        <end position="382"/>
    </location>
</feature>
<dbReference type="EMBL" id="JBGFUD010004214">
    <property type="protein sequence ID" value="MFH4979455.1"/>
    <property type="molecule type" value="Genomic_DNA"/>
</dbReference>
<evidence type="ECO:0000313" key="2">
    <source>
        <dbReference type="EMBL" id="MFH4979455.1"/>
    </source>
</evidence>
<evidence type="ECO:0008006" key="4">
    <source>
        <dbReference type="Google" id="ProtNLM"/>
    </source>
</evidence>
<keyword evidence="3" id="KW-1185">Reference proteome</keyword>
<name>A0ABD6ET76_9BILA</name>
<protein>
    <recommendedName>
        <fullName evidence="4">IgGFc-binding protein N-terminal domain-containing protein</fullName>
    </recommendedName>
</protein>
<dbReference type="AlphaFoldDB" id="A0ABD6ET76"/>
<comment type="caution">
    <text evidence="2">The sequence shown here is derived from an EMBL/GenBank/DDBJ whole genome shotgun (WGS) entry which is preliminary data.</text>
</comment>
<sequence length="446" mass="48400">MRFLIRANSPISVIAHNYARDGSGDSFTVLSKEMAGTTYALSIPHISSIGYAAIYFFPIKKDTNIDITVVGENSTDSRKITAKDNATFVYRRSGAAFSLYARGNNPYHVVVGVRRYKSDEIAGLTTSMNYMPLPLPAPGCNIGGSQFDCISDMKLSNKFTVTPPAQGCPPFDVELQGKSVADRFSVDPKKPQPVRSWKSNLGDFGVIRPRSSYLQCVRLGGGKTSEGKTVGPFMDTMPSQLQFINGTIYFIARSTNEMMTIIAEENAKKNMSMDNRKIEEKEWKTMKYGNKVVYYCTLKITGSEYHSVHSNGYYIAQITGITNSESSYGYFPALHAITVTPPEPTESTPVTTRTQPPSPSSSSTPPIKASTTKKASTTTKATVPATSTIMTSSIVSSTQGSKISTSTAPSQSTTSGTSSLIKRNAVVISAFAMALLTLRSPFNTLF</sequence>
<organism evidence="2 3">
    <name type="scientific">Gnathostoma spinigerum</name>
    <dbReference type="NCBI Taxonomy" id="75299"/>
    <lineage>
        <taxon>Eukaryota</taxon>
        <taxon>Metazoa</taxon>
        <taxon>Ecdysozoa</taxon>
        <taxon>Nematoda</taxon>
        <taxon>Chromadorea</taxon>
        <taxon>Rhabditida</taxon>
        <taxon>Spirurina</taxon>
        <taxon>Gnathostomatomorpha</taxon>
        <taxon>Gnathostomatoidea</taxon>
        <taxon>Gnathostomatidae</taxon>
        <taxon>Gnathostoma</taxon>
    </lineage>
</organism>